<dbReference type="KEGG" id="scib:HUG20_16720"/>
<gene>
    <name evidence="2" type="ORF">HUG20_16720</name>
</gene>
<evidence type="ECO:0000313" key="3">
    <source>
        <dbReference type="Proteomes" id="UP000595349"/>
    </source>
</evidence>
<dbReference type="Proteomes" id="UP000595349">
    <property type="component" value="Chromosome"/>
</dbReference>
<evidence type="ECO:0000313" key="2">
    <source>
        <dbReference type="EMBL" id="QQK81388.1"/>
    </source>
</evidence>
<dbReference type="RefSeq" id="WP_200085817.1">
    <property type="nucleotide sequence ID" value="NZ_CP054706.1"/>
</dbReference>
<sequence length="92" mass="10194">MNRFLNVVTFLGILYMATFLILGLSSTSFENWIVGNEPLSTILLVIAFALTYGTILNCMRLVQENKTVSGKLAFQSLLYMGVLLLVMRLATG</sequence>
<feature type="transmembrane region" description="Helical" evidence="1">
    <location>
        <begin position="39"/>
        <end position="60"/>
    </location>
</feature>
<name>A0A7T6ZDA0_9BACI</name>
<accession>A0A7T6ZDA0</accession>
<proteinExistence type="predicted"/>
<dbReference type="EMBL" id="CP054706">
    <property type="protein sequence ID" value="QQK81388.1"/>
    <property type="molecule type" value="Genomic_DNA"/>
</dbReference>
<keyword evidence="1" id="KW-0812">Transmembrane</keyword>
<evidence type="ECO:0000256" key="1">
    <source>
        <dbReference type="SAM" id="Phobius"/>
    </source>
</evidence>
<dbReference type="AlphaFoldDB" id="A0A7T6ZDA0"/>
<reference evidence="2 3" key="1">
    <citation type="submission" date="2020-06" db="EMBL/GenBank/DDBJ databases">
        <title>Genomic analysis of Salicibibacter sp. NKC21-4.</title>
        <authorList>
            <person name="Oh Y.J."/>
        </authorList>
    </citation>
    <scope>NUCLEOTIDE SEQUENCE [LARGE SCALE GENOMIC DNA]</scope>
    <source>
        <strain evidence="2 3">NKC21-4</strain>
    </source>
</reference>
<keyword evidence="1" id="KW-0472">Membrane</keyword>
<keyword evidence="3" id="KW-1185">Reference proteome</keyword>
<feature type="transmembrane region" description="Helical" evidence="1">
    <location>
        <begin position="7"/>
        <end position="27"/>
    </location>
</feature>
<organism evidence="2 3">
    <name type="scientific">Salicibibacter cibi</name>
    <dbReference type="NCBI Taxonomy" id="2743001"/>
    <lineage>
        <taxon>Bacteria</taxon>
        <taxon>Bacillati</taxon>
        <taxon>Bacillota</taxon>
        <taxon>Bacilli</taxon>
        <taxon>Bacillales</taxon>
        <taxon>Bacillaceae</taxon>
        <taxon>Salicibibacter</taxon>
    </lineage>
</organism>
<feature type="transmembrane region" description="Helical" evidence="1">
    <location>
        <begin position="72"/>
        <end position="90"/>
    </location>
</feature>
<keyword evidence="1" id="KW-1133">Transmembrane helix</keyword>
<protein>
    <submittedName>
        <fullName evidence="2">Uncharacterized protein</fullName>
    </submittedName>
</protein>